<dbReference type="SUPFAM" id="SSF53850">
    <property type="entry name" value="Periplasmic binding protein-like II"/>
    <property type="match status" value="1"/>
</dbReference>
<evidence type="ECO:0000256" key="4">
    <source>
        <dbReference type="SAM" id="Phobius"/>
    </source>
</evidence>
<dbReference type="GO" id="GO:0043190">
    <property type="term" value="C:ATP-binding cassette (ABC) transporter complex"/>
    <property type="evidence" value="ECO:0007669"/>
    <property type="project" value="InterPro"/>
</dbReference>
<evidence type="ECO:0000256" key="2">
    <source>
        <dbReference type="ARBA" id="ARBA00022448"/>
    </source>
</evidence>
<dbReference type="Proteomes" id="UP000094769">
    <property type="component" value="Unassembled WGS sequence"/>
</dbReference>
<dbReference type="AlphaFoldDB" id="A0A7Z0VMT9"/>
<dbReference type="InterPro" id="IPR030678">
    <property type="entry name" value="Peptide/Ni-bd"/>
</dbReference>
<evidence type="ECO:0000259" key="5">
    <source>
        <dbReference type="Pfam" id="PF00496"/>
    </source>
</evidence>
<feature type="domain" description="Solute-binding protein family 5" evidence="5">
    <location>
        <begin position="147"/>
        <end position="522"/>
    </location>
</feature>
<evidence type="ECO:0000313" key="6">
    <source>
        <dbReference type="EMBL" id="ODJ88499.1"/>
    </source>
</evidence>
<dbReference type="Gene3D" id="3.40.190.10">
    <property type="entry name" value="Periplasmic binding protein-like II"/>
    <property type="match status" value="1"/>
</dbReference>
<dbReference type="RefSeq" id="WP_069121803.1">
    <property type="nucleotide sequence ID" value="NZ_MARB01000005.1"/>
</dbReference>
<dbReference type="PIRSF" id="PIRSF002741">
    <property type="entry name" value="MppA"/>
    <property type="match status" value="1"/>
</dbReference>
<keyword evidence="4" id="KW-1133">Transmembrane helix</keyword>
<organism evidence="6 7">
    <name type="scientific">Candidatus Thiodiazotropha endolucinida</name>
    <dbReference type="NCBI Taxonomy" id="1655433"/>
    <lineage>
        <taxon>Bacteria</taxon>
        <taxon>Pseudomonadati</taxon>
        <taxon>Pseudomonadota</taxon>
        <taxon>Gammaproteobacteria</taxon>
        <taxon>Chromatiales</taxon>
        <taxon>Sedimenticolaceae</taxon>
        <taxon>Candidatus Thiodiazotropha</taxon>
    </lineage>
</organism>
<proteinExistence type="inferred from homology"/>
<keyword evidence="3" id="KW-0732">Signal</keyword>
<feature type="transmembrane region" description="Helical" evidence="4">
    <location>
        <begin position="12"/>
        <end position="30"/>
    </location>
</feature>
<name>A0A7Z0VMT9_9GAMM</name>
<evidence type="ECO:0000256" key="3">
    <source>
        <dbReference type="ARBA" id="ARBA00022729"/>
    </source>
</evidence>
<comment type="similarity">
    <text evidence="1">Belongs to the bacterial solute-binding protein 5 family.</text>
</comment>
<evidence type="ECO:0000313" key="7">
    <source>
        <dbReference type="Proteomes" id="UP000094769"/>
    </source>
</evidence>
<dbReference type="OrthoDB" id="9801912at2"/>
<dbReference type="EMBL" id="MARB01000005">
    <property type="protein sequence ID" value="ODJ88499.1"/>
    <property type="molecule type" value="Genomic_DNA"/>
</dbReference>
<dbReference type="InterPro" id="IPR000914">
    <property type="entry name" value="SBP_5_dom"/>
</dbReference>
<reference evidence="6 7" key="1">
    <citation type="submission" date="2016-06" db="EMBL/GenBank/DDBJ databases">
        <title>Genome sequence of endosymbiont of Candidatus Endolucinida thiodiazotropha.</title>
        <authorList>
            <person name="Poehlein A."/>
            <person name="Koenig S."/>
            <person name="Heiden S.E."/>
            <person name="Thuermer A."/>
            <person name="Voget S."/>
            <person name="Daniel R."/>
            <person name="Markert S."/>
            <person name="Gros O."/>
            <person name="Schweder T."/>
        </authorList>
    </citation>
    <scope>NUCLEOTIDE SEQUENCE [LARGE SCALE GENOMIC DNA]</scope>
    <source>
        <strain evidence="6 7">COS</strain>
    </source>
</reference>
<dbReference type="Pfam" id="PF00496">
    <property type="entry name" value="SBP_bac_5"/>
    <property type="match status" value="1"/>
</dbReference>
<evidence type="ECO:0000256" key="1">
    <source>
        <dbReference type="ARBA" id="ARBA00005695"/>
    </source>
</evidence>
<protein>
    <submittedName>
        <fullName evidence="6">Oligopeptide-binding protein AppA</fullName>
    </submittedName>
</protein>
<keyword evidence="2" id="KW-0813">Transport</keyword>
<dbReference type="PANTHER" id="PTHR30290:SF9">
    <property type="entry name" value="OLIGOPEPTIDE-BINDING PROTEIN APPA"/>
    <property type="match status" value="1"/>
</dbReference>
<sequence>MQRRLNGRDVLYFGGLALVLITIVLVMYMIDRQWQKMSRMEQLMREQAGDIREITGQVRSLDQRIQQGVNLAQQSGSSQQGQMPTAFERAYAVTQQPDYSQGDWLVQAFGVNLKSLTPFISQDVYSSQVQSYILETLLIRNPDTLEWQGLLAHDWSVSEDGLTFIFKLREGLQFSDGLPLTAEDVVFTFEFIMTEAIQAPRERAYYAKIESVEALDPLTVKFQFAEPYFNALSLAGGMEIMPKHFYRPYLEDPNSFNQSKGLLLGSGPYRLEDPKGWAPDKGGVELRRNPRYWGPVEPAFDRLIWRVIENDSARLTTFRNGEIDTYGSRPREYQQLIDDEQIGDKAQHWEYMSPVAGYSYIGWNQLRNDEPTRFENTEVRQAMTYLIDRQRIVDEIYLGYAEVAVSPFSASSKQHDPATTARNYDQAMGIELLSKAGYADRDGDGILEDSDGKSFEFELVYFQGNEDTGRMVLFLKDMLARAGILLQPKPTEWSVMLDLMKKRDFDAITLGWSSGLETDLYQMFHSSQIAGGGNNFINYSNPELDRLIEEARATVDEKKRMPLWRQAEAHLFNDQPYTFLRRSKSLVFIDRRLRNVVNTKVGLNLGQVPLENYVPIVEQRYTQ</sequence>
<dbReference type="GO" id="GO:1904680">
    <property type="term" value="F:peptide transmembrane transporter activity"/>
    <property type="evidence" value="ECO:0007669"/>
    <property type="project" value="TreeGrafter"/>
</dbReference>
<comment type="caution">
    <text evidence="6">The sequence shown here is derived from an EMBL/GenBank/DDBJ whole genome shotgun (WGS) entry which is preliminary data.</text>
</comment>
<dbReference type="GO" id="GO:0030288">
    <property type="term" value="C:outer membrane-bounded periplasmic space"/>
    <property type="evidence" value="ECO:0007669"/>
    <property type="project" value="UniProtKB-ARBA"/>
</dbReference>
<dbReference type="PANTHER" id="PTHR30290">
    <property type="entry name" value="PERIPLASMIC BINDING COMPONENT OF ABC TRANSPORTER"/>
    <property type="match status" value="1"/>
</dbReference>
<dbReference type="GO" id="GO:0015833">
    <property type="term" value="P:peptide transport"/>
    <property type="evidence" value="ECO:0007669"/>
    <property type="project" value="TreeGrafter"/>
</dbReference>
<keyword evidence="7" id="KW-1185">Reference proteome</keyword>
<dbReference type="CDD" id="cd08514">
    <property type="entry name" value="PBP2_AppA_like"/>
    <property type="match status" value="1"/>
</dbReference>
<dbReference type="Gene3D" id="3.10.105.10">
    <property type="entry name" value="Dipeptide-binding Protein, Domain 3"/>
    <property type="match status" value="1"/>
</dbReference>
<gene>
    <name evidence="6" type="primary">appA</name>
    <name evidence="6" type="ORF">CODIS_10450</name>
</gene>
<keyword evidence="4" id="KW-0472">Membrane</keyword>
<accession>A0A7Z0VMT9</accession>
<dbReference type="InterPro" id="IPR039424">
    <property type="entry name" value="SBP_5"/>
</dbReference>
<keyword evidence="4" id="KW-0812">Transmembrane</keyword>